<dbReference type="RefSeq" id="WP_418157657.1">
    <property type="nucleotide sequence ID" value="NZ_JBBLZC010000001.1"/>
</dbReference>
<dbReference type="EMBL" id="JBBLZC010000001">
    <property type="protein sequence ID" value="MEK0081814.1"/>
    <property type="molecule type" value="Genomic_DNA"/>
</dbReference>
<reference evidence="1 2" key="1">
    <citation type="submission" date="2024-01" db="EMBL/GenBank/DDBJ databases">
        <title>Multi-omics insights into the function and evolution of sodium benzoate biodegradation pathways in Benzoatithermus flavus gen. nov., sp. nov. from hot spring.</title>
        <authorList>
            <person name="Hu C.-J."/>
            <person name="Li W.-J."/>
        </authorList>
    </citation>
    <scope>NUCLEOTIDE SEQUENCE [LARGE SCALE GENOMIC DNA]</scope>
    <source>
        <strain evidence="1 2">SYSU G07066</strain>
    </source>
</reference>
<evidence type="ECO:0000313" key="2">
    <source>
        <dbReference type="Proteomes" id="UP001375743"/>
    </source>
</evidence>
<organism evidence="1 2">
    <name type="scientific">Benzoatithermus flavus</name>
    <dbReference type="NCBI Taxonomy" id="3108223"/>
    <lineage>
        <taxon>Bacteria</taxon>
        <taxon>Pseudomonadati</taxon>
        <taxon>Pseudomonadota</taxon>
        <taxon>Alphaproteobacteria</taxon>
        <taxon>Geminicoccales</taxon>
        <taxon>Geminicoccaceae</taxon>
        <taxon>Benzoatithermus</taxon>
    </lineage>
</organism>
<dbReference type="Gene3D" id="3.30.70.1520">
    <property type="entry name" value="Heterotetrameric sarcosine oxidase"/>
    <property type="match status" value="1"/>
</dbReference>
<proteinExistence type="predicted"/>
<dbReference type="Gene3D" id="3.30.1360.120">
    <property type="entry name" value="Probable tRNA modification gtpase trme, domain 1"/>
    <property type="match status" value="1"/>
</dbReference>
<gene>
    <name evidence="1" type="ORF">U1T56_01520</name>
</gene>
<comment type="caution">
    <text evidence="1">The sequence shown here is derived from an EMBL/GenBank/DDBJ whole genome shotgun (WGS) entry which is preliminary data.</text>
</comment>
<evidence type="ECO:0000313" key="1">
    <source>
        <dbReference type="EMBL" id="MEK0081814.1"/>
    </source>
</evidence>
<accession>A0ABU8XLJ0</accession>
<evidence type="ECO:0008006" key="3">
    <source>
        <dbReference type="Google" id="ProtNLM"/>
    </source>
</evidence>
<dbReference type="SUPFAM" id="SSF103025">
    <property type="entry name" value="Folate-binding domain"/>
    <property type="match status" value="1"/>
</dbReference>
<protein>
    <recommendedName>
        <fullName evidence="3">Sarcosine oxidase subunit gamma</fullName>
    </recommendedName>
</protein>
<dbReference type="Proteomes" id="UP001375743">
    <property type="component" value="Unassembled WGS sequence"/>
</dbReference>
<name>A0ABU8XLJ0_9PROT</name>
<sequence length="200" mass="20809">MPDLQPLLAPRLPLEGFLAAGRHGEGNGVTLRERAGLVIMGVQARRGRAAELAGLVRDRFGLDLPQGPKRAASGGIAFLGVGPGKWLALHEEGLGLRLAEMLAGLASAVDQSDAYAVVRVTGPHAREALQRVLPIDLHPRAFGPGDVAVTSMAHIGVTLWPLEPAPTFELAAPRSYAGDFARTLLASTAAFGAVVLPPLG</sequence>
<dbReference type="InterPro" id="IPR027266">
    <property type="entry name" value="TrmE/GcvT-like"/>
</dbReference>
<keyword evidence="2" id="KW-1185">Reference proteome</keyword>